<name>A0A8J6AUR5_9EUKA</name>
<proteinExistence type="predicted"/>
<evidence type="ECO:0000313" key="3">
    <source>
        <dbReference type="Proteomes" id="UP000717585"/>
    </source>
</evidence>
<protein>
    <submittedName>
        <fullName evidence="2">Uncharacterized protein</fullName>
    </submittedName>
</protein>
<dbReference type="Proteomes" id="UP000717585">
    <property type="component" value="Unassembled WGS sequence"/>
</dbReference>
<sequence>MDGAIDHVRLARCLYERDAHVLEDLHGEADQGELRQNELTRAAVHETLMLEGDFRTSSDDEADGSMTQLDSDSGIELDADAPVQAGPAAAGDEQAATPVELQALLLPPRIARAYLNQMTNTVAQRLASDPGAWKKTAPSSVR</sequence>
<accession>A0A8J6AUR5</accession>
<comment type="caution">
    <text evidence="2">The sequence shown here is derived from an EMBL/GenBank/DDBJ whole genome shotgun (WGS) entry which is preliminary data.</text>
</comment>
<organism evidence="2 3">
    <name type="scientific">Carpediemonas membranifera</name>
    <dbReference type="NCBI Taxonomy" id="201153"/>
    <lineage>
        <taxon>Eukaryota</taxon>
        <taxon>Metamonada</taxon>
        <taxon>Carpediemonas-like organisms</taxon>
        <taxon>Carpediemonas</taxon>
    </lineage>
</organism>
<evidence type="ECO:0000256" key="1">
    <source>
        <dbReference type="SAM" id="MobiDB-lite"/>
    </source>
</evidence>
<dbReference type="EMBL" id="JAHDYR010000028">
    <property type="protein sequence ID" value="KAG9392990.1"/>
    <property type="molecule type" value="Genomic_DNA"/>
</dbReference>
<dbReference type="AlphaFoldDB" id="A0A8J6AUR5"/>
<feature type="compositionally biased region" description="Low complexity" evidence="1">
    <location>
        <begin position="80"/>
        <end position="94"/>
    </location>
</feature>
<evidence type="ECO:0000313" key="2">
    <source>
        <dbReference type="EMBL" id="KAG9392990.1"/>
    </source>
</evidence>
<gene>
    <name evidence="2" type="ORF">J8273_5584</name>
</gene>
<keyword evidence="3" id="KW-1185">Reference proteome</keyword>
<reference evidence="2" key="1">
    <citation type="submission" date="2021-05" db="EMBL/GenBank/DDBJ databases">
        <title>A free-living protist that lacks canonical eukaryotic 1 DNA replication and segregation systems.</title>
        <authorList>
            <person name="Salas-Leiva D.E."/>
            <person name="Tromer E.C."/>
            <person name="Curtis B.A."/>
            <person name="Jerlstrom-Hultqvist J."/>
            <person name="Kolisko M."/>
            <person name="Yi Z."/>
            <person name="Salas-Leiva J.S."/>
            <person name="Gallot-Lavallee L."/>
            <person name="Kops G.J.P.L."/>
            <person name="Archibald J.M."/>
            <person name="Simpson A.G.B."/>
            <person name="Roger A.J."/>
        </authorList>
    </citation>
    <scope>NUCLEOTIDE SEQUENCE</scope>
    <source>
        <strain evidence="2">BICM</strain>
    </source>
</reference>
<feature type="region of interest" description="Disordered" evidence="1">
    <location>
        <begin position="52"/>
        <end position="94"/>
    </location>
</feature>